<gene>
    <name evidence="11" type="ORF">AOE01nite_32050</name>
</gene>
<evidence type="ECO:0000256" key="9">
    <source>
        <dbReference type="SAM" id="MobiDB-lite"/>
    </source>
</evidence>
<dbReference type="Gene3D" id="3.40.50.200">
    <property type="entry name" value="Peptidase S8/S53 domain"/>
    <property type="match status" value="1"/>
</dbReference>
<feature type="compositionally biased region" description="Gly residues" evidence="9">
    <location>
        <begin position="383"/>
        <end position="392"/>
    </location>
</feature>
<keyword evidence="6" id="KW-0865">Zymogen</keyword>
<dbReference type="RefSeq" id="WP_146892406.1">
    <property type="nucleotide sequence ID" value="NZ_BJYG01000064.1"/>
</dbReference>
<organism evidence="11 12">
    <name type="scientific">Acetobacter oeni</name>
    <dbReference type="NCBI Taxonomy" id="304077"/>
    <lineage>
        <taxon>Bacteria</taxon>
        <taxon>Pseudomonadati</taxon>
        <taxon>Pseudomonadota</taxon>
        <taxon>Alphaproteobacteria</taxon>
        <taxon>Acetobacterales</taxon>
        <taxon>Acetobacteraceae</taxon>
        <taxon>Acetobacter</taxon>
    </lineage>
</organism>
<dbReference type="SMART" id="SM00944">
    <property type="entry name" value="Pro-kuma_activ"/>
    <property type="match status" value="1"/>
</dbReference>
<feature type="active site" description="Charge relay system" evidence="7">
    <location>
        <position position="254"/>
    </location>
</feature>
<keyword evidence="3 7" id="KW-0378">Hydrolase</keyword>
<feature type="region of interest" description="Disordered" evidence="9">
    <location>
        <begin position="382"/>
        <end position="419"/>
    </location>
</feature>
<evidence type="ECO:0000256" key="7">
    <source>
        <dbReference type="PROSITE-ProRule" id="PRU01032"/>
    </source>
</evidence>
<dbReference type="AlphaFoldDB" id="A0A511XPV4"/>
<comment type="similarity">
    <text evidence="8">Belongs to the peptidase S8 family.</text>
</comment>
<dbReference type="InterPro" id="IPR036852">
    <property type="entry name" value="Peptidase_S8/S53_dom_sf"/>
</dbReference>
<dbReference type="PANTHER" id="PTHR14218:SF15">
    <property type="entry name" value="TRIPEPTIDYL-PEPTIDASE 1"/>
    <property type="match status" value="1"/>
</dbReference>
<comment type="caution">
    <text evidence="11">The sequence shown here is derived from an EMBL/GenBank/DDBJ whole genome shotgun (WGS) entry which is preliminary data.</text>
</comment>
<dbReference type="PANTHER" id="PTHR14218">
    <property type="entry name" value="PROTEASE S8 TRIPEPTIDYL PEPTIDASE I CLN2"/>
    <property type="match status" value="1"/>
</dbReference>
<reference evidence="11 12" key="1">
    <citation type="submission" date="2019-07" db="EMBL/GenBank/DDBJ databases">
        <title>Whole genome shotgun sequence of Acetobacter oeni NBRC 105207.</title>
        <authorList>
            <person name="Hosoyama A."/>
            <person name="Uohara A."/>
            <person name="Ohji S."/>
            <person name="Ichikawa N."/>
        </authorList>
    </citation>
    <scope>NUCLEOTIDE SEQUENCE [LARGE SCALE GENOMIC DNA]</scope>
    <source>
        <strain evidence="11 12">NBRC 105207</strain>
    </source>
</reference>
<evidence type="ECO:0000256" key="5">
    <source>
        <dbReference type="ARBA" id="ARBA00022837"/>
    </source>
</evidence>
<keyword evidence="12" id="KW-1185">Reference proteome</keyword>
<feature type="binding site" evidence="7">
    <location>
        <position position="493"/>
    </location>
    <ligand>
        <name>Ca(2+)</name>
        <dbReference type="ChEBI" id="CHEBI:29108"/>
    </ligand>
</feature>
<dbReference type="CDD" id="cd04056">
    <property type="entry name" value="Peptidases_S53"/>
    <property type="match status" value="1"/>
</dbReference>
<dbReference type="SUPFAM" id="SSF54897">
    <property type="entry name" value="Protease propeptides/inhibitors"/>
    <property type="match status" value="1"/>
</dbReference>
<dbReference type="PROSITE" id="PS51695">
    <property type="entry name" value="SEDOLISIN"/>
    <property type="match status" value="1"/>
</dbReference>
<evidence type="ECO:0000259" key="10">
    <source>
        <dbReference type="PROSITE" id="PS51695"/>
    </source>
</evidence>
<feature type="binding site" evidence="7">
    <location>
        <position position="491"/>
    </location>
    <ligand>
        <name>Ca(2+)</name>
        <dbReference type="ChEBI" id="CHEBI:29108"/>
    </ligand>
</feature>
<evidence type="ECO:0000256" key="1">
    <source>
        <dbReference type="ARBA" id="ARBA00022670"/>
    </source>
</evidence>
<dbReference type="InterPro" id="IPR050819">
    <property type="entry name" value="Tripeptidyl-peptidase_I"/>
</dbReference>
<dbReference type="SUPFAM" id="SSF52743">
    <property type="entry name" value="Subtilisin-like"/>
    <property type="match status" value="1"/>
</dbReference>
<evidence type="ECO:0000313" key="11">
    <source>
        <dbReference type="EMBL" id="GEN64981.1"/>
    </source>
</evidence>
<dbReference type="PROSITE" id="PS51892">
    <property type="entry name" value="SUBTILASE"/>
    <property type="match status" value="1"/>
</dbReference>
<accession>A0A511XPV4</accession>
<dbReference type="GO" id="GO:0008240">
    <property type="term" value="F:tripeptidyl-peptidase activity"/>
    <property type="evidence" value="ECO:0007669"/>
    <property type="project" value="TreeGrafter"/>
</dbReference>
<evidence type="ECO:0000313" key="12">
    <source>
        <dbReference type="Proteomes" id="UP000321746"/>
    </source>
</evidence>
<dbReference type="GO" id="GO:0004252">
    <property type="term" value="F:serine-type endopeptidase activity"/>
    <property type="evidence" value="ECO:0007669"/>
    <property type="project" value="UniProtKB-UniRule"/>
</dbReference>
<dbReference type="EMBL" id="BJYG01000064">
    <property type="protein sequence ID" value="GEN64981.1"/>
    <property type="molecule type" value="Genomic_DNA"/>
</dbReference>
<keyword evidence="2 7" id="KW-0479">Metal-binding</keyword>
<keyword evidence="4 7" id="KW-0720">Serine protease</keyword>
<dbReference type="Pfam" id="PF00082">
    <property type="entry name" value="Peptidase_S8"/>
    <property type="match status" value="1"/>
</dbReference>
<evidence type="ECO:0000256" key="2">
    <source>
        <dbReference type="ARBA" id="ARBA00022723"/>
    </source>
</evidence>
<keyword evidence="1 7" id="KW-0645">Protease</keyword>
<dbReference type="InterPro" id="IPR000209">
    <property type="entry name" value="Peptidase_S8/S53_dom"/>
</dbReference>
<keyword evidence="5 7" id="KW-0106">Calcium</keyword>
<protein>
    <submittedName>
        <fullName evidence="11">Kumamolisin</fullName>
    </submittedName>
</protein>
<feature type="active site" description="Charge relay system" evidence="7">
    <location>
        <position position="258"/>
    </location>
</feature>
<dbReference type="OrthoDB" id="9002785at2"/>
<dbReference type="Proteomes" id="UP000321746">
    <property type="component" value="Unassembled WGS sequence"/>
</dbReference>
<sequence length="520" mass="53957">MTAFRTVNFAKSFARPVAHTHPDAVRVGEVPTDLPIHLTIVMKPSVPIDPEGIPMSREEFAIRHAASPDAMARVEEYIQAHGLKVDEADAARHIIRISGTVKQACAAFQPEKLGMFRFAGKAEPCMAREGNLSLPASISSDIVAVMGFDERPVARAHFRRRKERAGNPQQIASAAQAAISWSPVAVAKHYGFPDDVTGAGQTIGLIELGGGFTSEQMTSYLQSLNIGRTGTLLAVSVDNSTNAPDGNPDGADGEVQLDIEVAGSVAPGANIVVYFGPNQGSGFFDALNTAVHDSTNRPSVISISWGGPENGWVAQDMDAMDQTMQAAAAMGITVTVASGDNGASDGSDQPLMVDFPASSPHALGCGGTHLPRIGAETVWNDGTSGGASGGGYSTHFDRPDWQSGNSNIGRGVPDVAGNADPESGYDVSIDGTATVIGGTSAVAPLWAALLALANQKNGNPAGFINPKLYETPSALNDITEGNNNGYQAGKGWDPVTGLGSPRGQAVVTMIRESGSDPATS</sequence>
<dbReference type="InterPro" id="IPR030400">
    <property type="entry name" value="Sedolisin_dom"/>
</dbReference>
<evidence type="ECO:0000256" key="6">
    <source>
        <dbReference type="ARBA" id="ARBA00023145"/>
    </source>
</evidence>
<feature type="binding site" evidence="7">
    <location>
        <position position="478"/>
    </location>
    <ligand>
        <name>Ca(2+)</name>
        <dbReference type="ChEBI" id="CHEBI:29108"/>
    </ligand>
</feature>
<feature type="domain" description="Peptidase S53" evidence="10">
    <location>
        <begin position="180"/>
        <end position="513"/>
    </location>
</feature>
<evidence type="ECO:0000256" key="8">
    <source>
        <dbReference type="PROSITE-ProRule" id="PRU01240"/>
    </source>
</evidence>
<dbReference type="InterPro" id="IPR015366">
    <property type="entry name" value="S53_propep"/>
</dbReference>
<comment type="caution">
    <text evidence="8">Lacks conserved residue(s) required for the propagation of feature annotation.</text>
</comment>
<comment type="cofactor">
    <cofactor evidence="7">
        <name>Ca(2+)</name>
        <dbReference type="ChEBI" id="CHEBI:29108"/>
    </cofactor>
    <text evidence="7">Binds 1 Ca(2+) ion per subunit.</text>
</comment>
<dbReference type="GO" id="GO:0006508">
    <property type="term" value="P:proteolysis"/>
    <property type="evidence" value="ECO:0007669"/>
    <property type="project" value="UniProtKB-KW"/>
</dbReference>
<feature type="active site" description="Charge relay system" evidence="7">
    <location>
        <position position="440"/>
    </location>
</feature>
<feature type="binding site" evidence="7">
    <location>
        <position position="477"/>
    </location>
    <ligand>
        <name>Ca(2+)</name>
        <dbReference type="ChEBI" id="CHEBI:29108"/>
    </ligand>
</feature>
<dbReference type="CDD" id="cd11377">
    <property type="entry name" value="Pro-peptidase_S53"/>
    <property type="match status" value="1"/>
</dbReference>
<dbReference type="GO" id="GO:0046872">
    <property type="term" value="F:metal ion binding"/>
    <property type="evidence" value="ECO:0007669"/>
    <property type="project" value="UniProtKB-UniRule"/>
</dbReference>
<evidence type="ECO:0000256" key="4">
    <source>
        <dbReference type="ARBA" id="ARBA00022825"/>
    </source>
</evidence>
<evidence type="ECO:0000256" key="3">
    <source>
        <dbReference type="ARBA" id="ARBA00022801"/>
    </source>
</evidence>
<dbReference type="Pfam" id="PF09286">
    <property type="entry name" value="Pro-kuma_activ"/>
    <property type="match status" value="1"/>
</dbReference>
<proteinExistence type="inferred from homology"/>
<name>A0A511XPV4_9PROT</name>